<keyword evidence="9" id="KW-0963">Cytoplasm</keyword>
<evidence type="ECO:0000256" key="2">
    <source>
        <dbReference type="ARBA" id="ARBA00022485"/>
    </source>
</evidence>
<dbReference type="InterPro" id="IPR013848">
    <property type="entry name" value="Methylthiotransferase_N"/>
</dbReference>
<dbReference type="PANTHER" id="PTHR43020">
    <property type="entry name" value="CDK5 REGULATORY SUBUNIT-ASSOCIATED PROTEIN 1"/>
    <property type="match status" value="1"/>
</dbReference>
<dbReference type="Proteomes" id="UP000717534">
    <property type="component" value="Unassembled WGS sequence"/>
</dbReference>
<dbReference type="SFLD" id="SFLDG01061">
    <property type="entry name" value="methylthiotransferase"/>
    <property type="match status" value="1"/>
</dbReference>
<dbReference type="GO" id="GO:0035597">
    <property type="term" value="F:tRNA-2-methylthio-N(6)-dimethylallyladenosine(37) synthase activity"/>
    <property type="evidence" value="ECO:0007669"/>
    <property type="project" value="UniProtKB-EC"/>
</dbReference>
<dbReference type="SMART" id="SM00729">
    <property type="entry name" value="Elp3"/>
    <property type="match status" value="1"/>
</dbReference>
<evidence type="ECO:0000259" key="12">
    <source>
        <dbReference type="PROSITE" id="PS51918"/>
    </source>
</evidence>
<dbReference type="PROSITE" id="PS01278">
    <property type="entry name" value="MTTASE_RADICAL"/>
    <property type="match status" value="1"/>
</dbReference>
<keyword evidence="6 9" id="KW-0408">Iron</keyword>
<dbReference type="InterPro" id="IPR002792">
    <property type="entry name" value="TRAM_dom"/>
</dbReference>
<dbReference type="InterPro" id="IPR020612">
    <property type="entry name" value="Methylthiotransferase_CS"/>
</dbReference>
<evidence type="ECO:0000256" key="7">
    <source>
        <dbReference type="ARBA" id="ARBA00023014"/>
    </source>
</evidence>
<dbReference type="Pfam" id="PF16256">
    <property type="entry name" value="DUF4911"/>
    <property type="match status" value="1"/>
</dbReference>
<feature type="binding site" evidence="9">
    <location>
        <position position="127"/>
    </location>
    <ligand>
        <name>[4Fe-4S] cluster</name>
        <dbReference type="ChEBI" id="CHEBI:49883"/>
        <label>1</label>
    </ligand>
</feature>
<gene>
    <name evidence="9 13" type="primary">miaB</name>
    <name evidence="13" type="ORF">JYU06_00155</name>
</gene>
<dbReference type="SUPFAM" id="SSF102114">
    <property type="entry name" value="Radical SAM enzymes"/>
    <property type="match status" value="1"/>
</dbReference>
<feature type="binding site" evidence="9">
    <location>
        <position position="245"/>
    </location>
    <ligand>
        <name>[4Fe-4S] cluster</name>
        <dbReference type="ChEBI" id="CHEBI:49883"/>
        <label>2</label>
        <note>4Fe-4S-S-AdoMet</note>
    </ligand>
</feature>
<dbReference type="SFLD" id="SFLDG01082">
    <property type="entry name" value="B12-binding_domain_containing"/>
    <property type="match status" value="1"/>
</dbReference>
<feature type="domain" description="TRAM" evidence="10">
    <location>
        <begin position="465"/>
        <end position="527"/>
    </location>
</feature>
<feature type="binding site" evidence="9">
    <location>
        <position position="91"/>
    </location>
    <ligand>
        <name>[4Fe-4S] cluster</name>
        <dbReference type="ChEBI" id="CHEBI:49883"/>
        <label>1</label>
    </ligand>
</feature>
<dbReference type="InterPro" id="IPR023404">
    <property type="entry name" value="rSAM_horseshoe"/>
</dbReference>
<dbReference type="PROSITE" id="PS50926">
    <property type="entry name" value="TRAM"/>
    <property type="match status" value="1"/>
</dbReference>
<comment type="function">
    <text evidence="1 9">Catalyzes the methylthiolation of N6-(dimethylallyl)adenosine (i(6)A), leading to the formation of 2-methylthio-N6-(dimethylallyl)adenosine (ms(2)i(6)A) at position 37 in tRNAs that read codons beginning with uridine.</text>
</comment>
<sequence>MILESLYLRIDPARYHFLKFILEAYDGLCLLSTVPDKKGCVCIRYSKEQDEILLALLSSLASSLKPGSLPSKRTNKTPMSSQLFFIKTFGCQMNERDSEIMAQLLSEKGYIETGESDDADLIILNTCSIRAKAEQKVMSLLGVLRKHKKRNPNLKICVAGCVAQQEGEQIIKRMPHVDLVVGTQNIYELAELLEDIGKPSVLTELTDDYSIPAFIPNLNRAGESGAQAIVYKKFLTIMQGCNNFCTYCVVPFTRGREVSRSVEHILKEAHALVEGGVKEITLLGQNVNSYGKTNSVSAEDESYAFSKLLRAVAKVPGLERLRFTTSNPKDLSDDLMRCFAEVDILCPQFHLPVQSGSNSILSRMNRKYTRELYLEKVAALRSYCPEIAITTDMIIGFPGETDQDFEETMSLLEEVYYHGSYSFKYSDRPGTRSEAFEDKVEESIKSARLLRFQTRQDEISLEHNKRYIGKKLSIMIEKSGKKSLIGRTETNHLVHIPDTVCKCKPGDLKTAVIVHAGHHSLRGTLQD</sequence>
<evidence type="ECO:0000313" key="13">
    <source>
        <dbReference type="EMBL" id="MBN4067925.1"/>
    </source>
</evidence>
<keyword evidence="7 9" id="KW-0411">Iron-sulfur</keyword>
<comment type="subcellular location">
    <subcellularLocation>
        <location evidence="9">Cytoplasm</location>
    </subcellularLocation>
</comment>
<feature type="domain" description="Radical SAM core" evidence="12">
    <location>
        <begin position="227"/>
        <end position="462"/>
    </location>
</feature>
<feature type="domain" description="MTTase N-terminal" evidence="11">
    <location>
        <begin position="82"/>
        <end position="198"/>
    </location>
</feature>
<comment type="subunit">
    <text evidence="9">Monomer.</text>
</comment>
<dbReference type="EMBL" id="JAFITO010000001">
    <property type="protein sequence ID" value="MBN4067925.1"/>
    <property type="molecule type" value="Genomic_DNA"/>
</dbReference>
<feature type="binding site" evidence="9">
    <location>
        <position position="248"/>
    </location>
    <ligand>
        <name>[4Fe-4S] cluster</name>
        <dbReference type="ChEBI" id="CHEBI:49883"/>
        <label>2</label>
        <note>4Fe-4S-S-AdoMet</note>
    </ligand>
</feature>
<keyword evidence="5 9" id="KW-0479">Metal-binding</keyword>
<evidence type="ECO:0000256" key="8">
    <source>
        <dbReference type="ARBA" id="ARBA00033765"/>
    </source>
</evidence>
<name>A0ABS3AS19_9BACT</name>
<evidence type="ECO:0000259" key="11">
    <source>
        <dbReference type="PROSITE" id="PS51449"/>
    </source>
</evidence>
<keyword evidence="3 9" id="KW-0808">Transferase</keyword>
<keyword evidence="2 9" id="KW-0004">4Fe-4S</keyword>
<evidence type="ECO:0000256" key="4">
    <source>
        <dbReference type="ARBA" id="ARBA00022691"/>
    </source>
</evidence>
<feature type="binding site" evidence="9">
    <location>
        <position position="241"/>
    </location>
    <ligand>
        <name>[4Fe-4S] cluster</name>
        <dbReference type="ChEBI" id="CHEBI:49883"/>
        <label>2</label>
        <note>4Fe-4S-S-AdoMet</note>
    </ligand>
</feature>
<accession>A0ABS3AS19</accession>
<dbReference type="InterPro" id="IPR058240">
    <property type="entry name" value="rSAM_sf"/>
</dbReference>
<evidence type="ECO:0000256" key="9">
    <source>
        <dbReference type="HAMAP-Rule" id="MF_01864"/>
    </source>
</evidence>
<dbReference type="InterPro" id="IPR006638">
    <property type="entry name" value="Elp3/MiaA/NifB-like_rSAM"/>
</dbReference>
<dbReference type="SFLD" id="SFLDF00273">
    <property type="entry name" value="(dimethylallyl)adenosine_tRNA"/>
    <property type="match status" value="1"/>
</dbReference>
<dbReference type="CDD" id="cd01335">
    <property type="entry name" value="Radical_SAM"/>
    <property type="match status" value="1"/>
</dbReference>
<comment type="cofactor">
    <cofactor evidence="9">
        <name>[4Fe-4S] cluster</name>
        <dbReference type="ChEBI" id="CHEBI:49883"/>
    </cofactor>
    <text evidence="9">Binds 2 [4Fe-4S] clusters. One cluster is coordinated with 3 cysteines and an exchangeable S-adenosyl-L-methionine.</text>
</comment>
<organism evidence="13 14">
    <name type="scientific">Desulfotalea psychrophila</name>
    <dbReference type="NCBI Taxonomy" id="84980"/>
    <lineage>
        <taxon>Bacteria</taxon>
        <taxon>Pseudomonadati</taxon>
        <taxon>Thermodesulfobacteriota</taxon>
        <taxon>Desulfobulbia</taxon>
        <taxon>Desulfobulbales</taxon>
        <taxon>Desulfocapsaceae</taxon>
        <taxon>Desulfotalea</taxon>
    </lineage>
</organism>
<evidence type="ECO:0000256" key="3">
    <source>
        <dbReference type="ARBA" id="ARBA00022679"/>
    </source>
</evidence>
<proteinExistence type="inferred from homology"/>
<dbReference type="Gene3D" id="3.40.50.12160">
    <property type="entry name" value="Methylthiotransferase, N-terminal domain"/>
    <property type="match status" value="1"/>
</dbReference>
<dbReference type="HAMAP" id="MF_01864">
    <property type="entry name" value="tRNA_metthiotr_MiaB"/>
    <property type="match status" value="1"/>
</dbReference>
<keyword evidence="9" id="KW-0819">tRNA processing</keyword>
<dbReference type="InterPro" id="IPR006463">
    <property type="entry name" value="MiaB_methiolase"/>
</dbReference>
<dbReference type="Pfam" id="PF04055">
    <property type="entry name" value="Radical_SAM"/>
    <property type="match status" value="1"/>
</dbReference>
<dbReference type="InterPro" id="IPR038135">
    <property type="entry name" value="Methylthiotransferase_N_sf"/>
</dbReference>
<dbReference type="PROSITE" id="PS51449">
    <property type="entry name" value="MTTASE_N"/>
    <property type="match status" value="1"/>
</dbReference>
<evidence type="ECO:0000259" key="10">
    <source>
        <dbReference type="PROSITE" id="PS50926"/>
    </source>
</evidence>
<dbReference type="InterPro" id="IPR032587">
    <property type="entry name" value="DUF4911"/>
</dbReference>
<evidence type="ECO:0000256" key="5">
    <source>
        <dbReference type="ARBA" id="ARBA00022723"/>
    </source>
</evidence>
<comment type="similarity">
    <text evidence="9">Belongs to the methylthiotransferase family. MiaB subfamily.</text>
</comment>
<dbReference type="Pfam" id="PF00919">
    <property type="entry name" value="UPF0004"/>
    <property type="match status" value="1"/>
</dbReference>
<keyword evidence="4 9" id="KW-0949">S-adenosyl-L-methionine</keyword>
<protein>
    <recommendedName>
        <fullName evidence="8 9">tRNA-2-methylthio-N(6)-dimethylallyladenosine synthase</fullName>
        <ecNumber evidence="8 9">2.8.4.3</ecNumber>
    </recommendedName>
    <alternativeName>
        <fullName evidence="9">(Dimethylallyl)adenosine tRNA methylthiotransferase MiaB</fullName>
    </alternativeName>
    <alternativeName>
        <fullName evidence="9">tRNA-i(6)A37 methylthiotransferase</fullName>
    </alternativeName>
</protein>
<dbReference type="InterPro" id="IPR007197">
    <property type="entry name" value="rSAM"/>
</dbReference>
<feature type="binding site" evidence="9">
    <location>
        <position position="161"/>
    </location>
    <ligand>
        <name>[4Fe-4S] cluster</name>
        <dbReference type="ChEBI" id="CHEBI:49883"/>
        <label>1</label>
    </ligand>
</feature>
<dbReference type="PANTHER" id="PTHR43020:SF2">
    <property type="entry name" value="MITOCHONDRIAL TRNA METHYLTHIOTRANSFERASE CDK5RAP1"/>
    <property type="match status" value="1"/>
</dbReference>
<reference evidence="13 14" key="1">
    <citation type="submission" date="2021-02" db="EMBL/GenBank/DDBJ databases">
        <title>Activity-based single-cell genomes from oceanic crustal fluid captures similar information to metagenomic and metatranscriptomic surveys with orders of magnitude less sampling.</title>
        <authorList>
            <person name="D'Angelo T.S."/>
            <person name="Orcutt B.N."/>
        </authorList>
    </citation>
    <scope>NUCLEOTIDE SEQUENCE [LARGE SCALE GENOMIC DNA]</scope>
    <source>
        <strain evidence="13">AH-315-G02</strain>
    </source>
</reference>
<evidence type="ECO:0000256" key="1">
    <source>
        <dbReference type="ARBA" id="ARBA00003234"/>
    </source>
</evidence>
<dbReference type="Gene3D" id="3.80.30.20">
    <property type="entry name" value="tm_1862 like domain"/>
    <property type="match status" value="1"/>
</dbReference>
<comment type="catalytic activity">
    <reaction evidence="9">
        <text>N(6)-dimethylallyladenosine(37) in tRNA + (sulfur carrier)-SH + AH2 + 2 S-adenosyl-L-methionine = 2-methylsulfanyl-N(6)-dimethylallyladenosine(37) in tRNA + (sulfur carrier)-H + 5'-deoxyadenosine + L-methionine + A + S-adenosyl-L-homocysteine + 2 H(+)</text>
        <dbReference type="Rhea" id="RHEA:37067"/>
        <dbReference type="Rhea" id="RHEA-COMP:10375"/>
        <dbReference type="Rhea" id="RHEA-COMP:10376"/>
        <dbReference type="Rhea" id="RHEA-COMP:14737"/>
        <dbReference type="Rhea" id="RHEA-COMP:14739"/>
        <dbReference type="ChEBI" id="CHEBI:13193"/>
        <dbReference type="ChEBI" id="CHEBI:15378"/>
        <dbReference type="ChEBI" id="CHEBI:17319"/>
        <dbReference type="ChEBI" id="CHEBI:17499"/>
        <dbReference type="ChEBI" id="CHEBI:29917"/>
        <dbReference type="ChEBI" id="CHEBI:57844"/>
        <dbReference type="ChEBI" id="CHEBI:57856"/>
        <dbReference type="ChEBI" id="CHEBI:59789"/>
        <dbReference type="ChEBI" id="CHEBI:64428"/>
        <dbReference type="ChEBI" id="CHEBI:74415"/>
        <dbReference type="ChEBI" id="CHEBI:74417"/>
        <dbReference type="EC" id="2.8.4.3"/>
    </reaction>
</comment>
<dbReference type="NCBIfam" id="TIGR00089">
    <property type="entry name" value="MiaB/RimO family radical SAM methylthiotransferase"/>
    <property type="match status" value="1"/>
</dbReference>
<evidence type="ECO:0000256" key="6">
    <source>
        <dbReference type="ARBA" id="ARBA00023004"/>
    </source>
</evidence>
<dbReference type="NCBIfam" id="TIGR01574">
    <property type="entry name" value="miaB-methiolase"/>
    <property type="match status" value="1"/>
</dbReference>
<keyword evidence="14" id="KW-1185">Reference proteome</keyword>
<dbReference type="PROSITE" id="PS51918">
    <property type="entry name" value="RADICAL_SAM"/>
    <property type="match status" value="1"/>
</dbReference>
<comment type="caution">
    <text evidence="13">The sequence shown here is derived from an EMBL/GenBank/DDBJ whole genome shotgun (WGS) entry which is preliminary data.</text>
</comment>
<dbReference type="SFLD" id="SFLDS00029">
    <property type="entry name" value="Radical_SAM"/>
    <property type="match status" value="1"/>
</dbReference>
<evidence type="ECO:0000313" key="14">
    <source>
        <dbReference type="Proteomes" id="UP000717534"/>
    </source>
</evidence>
<dbReference type="InterPro" id="IPR005839">
    <property type="entry name" value="Methylthiotransferase"/>
</dbReference>
<dbReference type="EC" id="2.8.4.3" evidence="8 9"/>